<protein>
    <recommendedName>
        <fullName evidence="1">Neurotransmitter-gated ion-channel ligand-binding domain-containing protein</fullName>
    </recommendedName>
</protein>
<evidence type="ECO:0000259" key="1">
    <source>
        <dbReference type="Pfam" id="PF02931"/>
    </source>
</evidence>
<reference evidence="2 3" key="1">
    <citation type="submission" date="2024-05" db="EMBL/GenBank/DDBJ databases">
        <authorList>
            <person name="Wallberg A."/>
        </authorList>
    </citation>
    <scope>NUCLEOTIDE SEQUENCE [LARGE SCALE GENOMIC DNA]</scope>
</reference>
<dbReference type="Gene3D" id="2.70.170.10">
    <property type="entry name" value="Neurotransmitter-gated ion-channel ligand-binding domain"/>
    <property type="match status" value="1"/>
</dbReference>
<dbReference type="InterPro" id="IPR036734">
    <property type="entry name" value="Neur_chan_lig-bd_sf"/>
</dbReference>
<dbReference type="InterPro" id="IPR006202">
    <property type="entry name" value="Neur_chan_lig-bd"/>
</dbReference>
<dbReference type="EMBL" id="CAXKWB010012736">
    <property type="protein sequence ID" value="CAL4105278.1"/>
    <property type="molecule type" value="Genomic_DNA"/>
</dbReference>
<gene>
    <name evidence="2" type="ORF">MNOR_LOCUS18060</name>
</gene>
<organism evidence="2 3">
    <name type="scientific">Meganyctiphanes norvegica</name>
    <name type="common">Northern krill</name>
    <name type="synonym">Thysanopoda norvegica</name>
    <dbReference type="NCBI Taxonomy" id="48144"/>
    <lineage>
        <taxon>Eukaryota</taxon>
        <taxon>Metazoa</taxon>
        <taxon>Ecdysozoa</taxon>
        <taxon>Arthropoda</taxon>
        <taxon>Crustacea</taxon>
        <taxon>Multicrustacea</taxon>
        <taxon>Malacostraca</taxon>
        <taxon>Eumalacostraca</taxon>
        <taxon>Eucarida</taxon>
        <taxon>Euphausiacea</taxon>
        <taxon>Euphausiidae</taxon>
        <taxon>Meganyctiphanes</taxon>
    </lineage>
</organism>
<dbReference type="SUPFAM" id="SSF63712">
    <property type="entry name" value="Nicotinic receptor ligand binding domain-like"/>
    <property type="match status" value="1"/>
</dbReference>
<comment type="caution">
    <text evidence="2">The sequence shown here is derived from an EMBL/GenBank/DDBJ whole genome shotgun (WGS) entry which is preliminary data.</text>
</comment>
<name>A0AAV2R0S9_MEGNR</name>
<feature type="non-terminal residue" evidence="2">
    <location>
        <position position="115"/>
    </location>
</feature>
<dbReference type="GO" id="GO:0016020">
    <property type="term" value="C:membrane"/>
    <property type="evidence" value="ECO:0007669"/>
    <property type="project" value="InterPro"/>
</dbReference>
<evidence type="ECO:0000313" key="2">
    <source>
        <dbReference type="EMBL" id="CAL4105278.1"/>
    </source>
</evidence>
<dbReference type="Proteomes" id="UP001497623">
    <property type="component" value="Unassembled WGS sequence"/>
</dbReference>
<dbReference type="Pfam" id="PF02931">
    <property type="entry name" value="Neur_chan_LBD"/>
    <property type="match status" value="1"/>
</dbReference>
<accession>A0AAV2R0S9</accession>
<sequence>MRVTDAALSIVSITAVLSRASASGDQGLVLSLESAAQSEDHLLFYDLFLHYNKHVRPTPKWGLYQTDVFFEISLFDILFLELKSQRLRTNTEMIMKWLDSGLKWNPANYSGVHSI</sequence>
<dbReference type="GO" id="GO:0005230">
    <property type="term" value="F:extracellular ligand-gated monoatomic ion channel activity"/>
    <property type="evidence" value="ECO:0007669"/>
    <property type="project" value="InterPro"/>
</dbReference>
<dbReference type="AlphaFoldDB" id="A0AAV2R0S9"/>
<keyword evidence="3" id="KW-1185">Reference proteome</keyword>
<evidence type="ECO:0000313" key="3">
    <source>
        <dbReference type="Proteomes" id="UP001497623"/>
    </source>
</evidence>
<feature type="domain" description="Neurotransmitter-gated ion-channel ligand-binding" evidence="1">
    <location>
        <begin position="43"/>
        <end position="114"/>
    </location>
</feature>
<proteinExistence type="predicted"/>